<protein>
    <submittedName>
        <fullName evidence="4">Uncharacterized protein LOC113851801</fullName>
    </submittedName>
</protein>
<evidence type="ECO:0000313" key="4">
    <source>
        <dbReference type="RefSeq" id="XP_027338003.1"/>
    </source>
</evidence>
<organism evidence="3 4">
    <name type="scientific">Abrus precatorius</name>
    <name type="common">Indian licorice</name>
    <name type="synonym">Glycine abrus</name>
    <dbReference type="NCBI Taxonomy" id="3816"/>
    <lineage>
        <taxon>Eukaryota</taxon>
        <taxon>Viridiplantae</taxon>
        <taxon>Streptophyta</taxon>
        <taxon>Embryophyta</taxon>
        <taxon>Tracheophyta</taxon>
        <taxon>Spermatophyta</taxon>
        <taxon>Magnoliopsida</taxon>
        <taxon>eudicotyledons</taxon>
        <taxon>Gunneridae</taxon>
        <taxon>Pentapetalae</taxon>
        <taxon>rosids</taxon>
        <taxon>fabids</taxon>
        <taxon>Fabales</taxon>
        <taxon>Fabaceae</taxon>
        <taxon>Papilionoideae</taxon>
        <taxon>50 kb inversion clade</taxon>
        <taxon>NPAAA clade</taxon>
        <taxon>indigoferoid/millettioid clade</taxon>
        <taxon>Abreae</taxon>
        <taxon>Abrus</taxon>
    </lineage>
</organism>
<feature type="chain" id="PRO_5034900653" evidence="1">
    <location>
        <begin position="19"/>
        <end position="163"/>
    </location>
</feature>
<dbReference type="PANTHER" id="PTHR46890">
    <property type="entry name" value="NON-LTR RETROLELEMENT REVERSE TRANSCRIPTASE-LIKE PROTEIN-RELATED"/>
    <property type="match status" value="1"/>
</dbReference>
<dbReference type="AlphaFoldDB" id="A0A8B8K4K3"/>
<dbReference type="InterPro" id="IPR052343">
    <property type="entry name" value="Retrotransposon-Effector_Assoc"/>
</dbReference>
<dbReference type="InterPro" id="IPR000477">
    <property type="entry name" value="RT_dom"/>
</dbReference>
<name>A0A8B8K4K3_ABRPR</name>
<dbReference type="OrthoDB" id="1431265at2759"/>
<dbReference type="PANTHER" id="PTHR46890:SF48">
    <property type="entry name" value="RNA-DIRECTED DNA POLYMERASE"/>
    <property type="match status" value="1"/>
</dbReference>
<dbReference type="KEGG" id="aprc:113851801"/>
<keyword evidence="1" id="KW-0732">Signal</keyword>
<evidence type="ECO:0000313" key="3">
    <source>
        <dbReference type="Proteomes" id="UP000694853"/>
    </source>
</evidence>
<dbReference type="GeneID" id="113851801"/>
<reference evidence="3" key="1">
    <citation type="journal article" date="2019" name="Toxins">
        <title>Detection of Abrin-Like and Prepropulchellin-Like Toxin Genes and Transcripts Using Whole Genome Sequencing and Full-Length Transcript Sequencing of Abrus precatorius.</title>
        <authorList>
            <person name="Hovde B.T."/>
            <person name="Daligault H.E."/>
            <person name="Hanschen E.R."/>
            <person name="Kunde Y.A."/>
            <person name="Johnson M.B."/>
            <person name="Starkenburg S.R."/>
            <person name="Johnson S.L."/>
        </authorList>
    </citation>
    <scope>NUCLEOTIDE SEQUENCE [LARGE SCALE GENOMIC DNA]</scope>
</reference>
<accession>A0A8B8K4K3</accession>
<gene>
    <name evidence="4" type="primary">LOC113851801</name>
</gene>
<reference evidence="4" key="2">
    <citation type="submission" date="2025-08" db="UniProtKB">
        <authorList>
            <consortium name="RefSeq"/>
        </authorList>
    </citation>
    <scope>IDENTIFICATION</scope>
    <source>
        <tissue evidence="4">Young leaves</tissue>
    </source>
</reference>
<dbReference type="Pfam" id="PF00078">
    <property type="entry name" value="RVT_1"/>
    <property type="match status" value="1"/>
</dbReference>
<dbReference type="Proteomes" id="UP000694853">
    <property type="component" value="Unplaced"/>
</dbReference>
<evidence type="ECO:0000259" key="2">
    <source>
        <dbReference type="Pfam" id="PF00078"/>
    </source>
</evidence>
<keyword evidence="3" id="KW-1185">Reference proteome</keyword>
<proteinExistence type="predicted"/>
<dbReference type="RefSeq" id="XP_027338003.1">
    <property type="nucleotide sequence ID" value="XM_027482202.1"/>
</dbReference>
<evidence type="ECO:0000256" key="1">
    <source>
        <dbReference type="SAM" id="SignalP"/>
    </source>
</evidence>
<sequence length="163" mass="19067">MANWLKLILVQIIGEFQSAFVPGRLISDNGLIALEIFDYLRKKKFGSKGYMGLKLDMTKAYDRLEWNFLLQVFRKMEFLHKWVDLIWRCVSTPSFSALHNGIPCTKFTQSPYLFNLYVEVFLAMLIRAQIHRAIHGIKVARYTEEISFLFFAVDSIIFNRASD</sequence>
<feature type="signal peptide" evidence="1">
    <location>
        <begin position="1"/>
        <end position="18"/>
    </location>
</feature>
<feature type="domain" description="Reverse transcriptase" evidence="2">
    <location>
        <begin position="5"/>
        <end position="143"/>
    </location>
</feature>